<dbReference type="InterPro" id="IPR057688">
    <property type="entry name" value="DUF7928"/>
</dbReference>
<reference evidence="2 3" key="1">
    <citation type="submission" date="2019-02" db="EMBL/GenBank/DDBJ databases">
        <title>Genome sequencing of the rare red list fungi Hericium alpestre (H. flagellum).</title>
        <authorList>
            <person name="Buettner E."/>
            <person name="Kellner H."/>
        </authorList>
    </citation>
    <scope>NUCLEOTIDE SEQUENCE [LARGE SCALE GENOMIC DNA]</scope>
    <source>
        <strain evidence="2 3">DSM 108284</strain>
    </source>
</reference>
<dbReference type="AlphaFoldDB" id="A0A4Z0ABF1"/>
<evidence type="ECO:0000313" key="3">
    <source>
        <dbReference type="Proteomes" id="UP000298061"/>
    </source>
</evidence>
<dbReference type="Pfam" id="PF25550">
    <property type="entry name" value="DUF7928"/>
    <property type="match status" value="1"/>
</dbReference>
<feature type="domain" description="DUF7928" evidence="1">
    <location>
        <begin position="24"/>
        <end position="149"/>
    </location>
</feature>
<comment type="caution">
    <text evidence="2">The sequence shown here is derived from an EMBL/GenBank/DDBJ whole genome shotgun (WGS) entry which is preliminary data.</text>
</comment>
<protein>
    <recommendedName>
        <fullName evidence="1">DUF7928 domain-containing protein</fullName>
    </recommendedName>
</protein>
<gene>
    <name evidence="2" type="ORF">EWM64_g354</name>
</gene>
<name>A0A4Z0ABF1_9AGAM</name>
<proteinExistence type="predicted"/>
<accession>A0A4Z0ABF1</accession>
<evidence type="ECO:0000313" key="2">
    <source>
        <dbReference type="EMBL" id="TFY83673.1"/>
    </source>
</evidence>
<dbReference type="EMBL" id="SFCI01000016">
    <property type="protein sequence ID" value="TFY83673.1"/>
    <property type="molecule type" value="Genomic_DNA"/>
</dbReference>
<dbReference type="Proteomes" id="UP000298061">
    <property type="component" value="Unassembled WGS sequence"/>
</dbReference>
<organism evidence="2 3">
    <name type="scientific">Hericium alpestre</name>
    <dbReference type="NCBI Taxonomy" id="135208"/>
    <lineage>
        <taxon>Eukaryota</taxon>
        <taxon>Fungi</taxon>
        <taxon>Dikarya</taxon>
        <taxon>Basidiomycota</taxon>
        <taxon>Agaricomycotina</taxon>
        <taxon>Agaricomycetes</taxon>
        <taxon>Russulales</taxon>
        <taxon>Hericiaceae</taxon>
        <taxon>Hericium</taxon>
    </lineage>
</organism>
<sequence>MEHVPHLPTLQAIYAQTHVSYRGDDDHLYSGVGDRIVNVECHTYPEENHQRLSPLRVALSTWNSPVAVQLRSRAIIAACQSQPTSDRVVLPSDRADIGSATSIRVLDSTLGLCEVDPSESAALIRSEGVLVVGGDSFDTIVSKCGHIQHGIESRMPYEMYTTDLDMSSSAPTDGSFMFDLSLFNAEMYSGDAVDQVMPGAQAPIAVDAARALPPFDPPSGKLALAEHFALPPSGAYPGHD</sequence>
<evidence type="ECO:0000259" key="1">
    <source>
        <dbReference type="Pfam" id="PF25550"/>
    </source>
</evidence>
<keyword evidence="3" id="KW-1185">Reference proteome</keyword>
<dbReference type="STRING" id="135208.A0A4Z0ABF1"/>